<comment type="subcellular location">
    <subcellularLocation>
        <location evidence="1">Cell membrane</location>
    </subcellularLocation>
</comment>
<keyword evidence="7 8" id="KW-0472">Membrane</keyword>
<accession>A0A0F9VF13</accession>
<keyword evidence="5 8" id="KW-1133">Transmembrane helix</keyword>
<feature type="domain" description="Pycsar effector protein" evidence="9">
    <location>
        <begin position="230"/>
        <end position="386"/>
    </location>
</feature>
<comment type="caution">
    <text evidence="10">The sequence shown here is derived from an EMBL/GenBank/DDBJ whole genome shotgun (WGS) entry which is preliminary data.</text>
</comment>
<dbReference type="GO" id="GO:0051607">
    <property type="term" value="P:defense response to virus"/>
    <property type="evidence" value="ECO:0007669"/>
    <property type="project" value="UniProtKB-KW"/>
</dbReference>
<protein>
    <recommendedName>
        <fullName evidence="9">Pycsar effector protein domain-containing protein</fullName>
    </recommendedName>
</protein>
<name>A0A0F9VF13_9ZZZZ</name>
<evidence type="ECO:0000256" key="2">
    <source>
        <dbReference type="ARBA" id="ARBA00022475"/>
    </source>
</evidence>
<keyword evidence="4" id="KW-0547">Nucleotide-binding</keyword>
<dbReference type="InterPro" id="IPR043760">
    <property type="entry name" value="PycTM_dom"/>
</dbReference>
<organism evidence="10">
    <name type="scientific">marine sediment metagenome</name>
    <dbReference type="NCBI Taxonomy" id="412755"/>
    <lineage>
        <taxon>unclassified sequences</taxon>
        <taxon>metagenomes</taxon>
        <taxon>ecological metagenomes</taxon>
    </lineage>
</organism>
<evidence type="ECO:0000256" key="8">
    <source>
        <dbReference type="SAM" id="Phobius"/>
    </source>
</evidence>
<dbReference type="AlphaFoldDB" id="A0A0F9VF13"/>
<evidence type="ECO:0000313" key="10">
    <source>
        <dbReference type="EMBL" id="KKN98352.1"/>
    </source>
</evidence>
<keyword evidence="2" id="KW-1003">Cell membrane</keyword>
<dbReference type="Pfam" id="PF18967">
    <property type="entry name" value="PycTM"/>
    <property type="match status" value="1"/>
</dbReference>
<proteinExistence type="predicted"/>
<reference evidence="10" key="1">
    <citation type="journal article" date="2015" name="Nature">
        <title>Complex archaea that bridge the gap between prokaryotes and eukaryotes.</title>
        <authorList>
            <person name="Spang A."/>
            <person name="Saw J.H."/>
            <person name="Jorgensen S.L."/>
            <person name="Zaremba-Niedzwiedzka K."/>
            <person name="Martijn J."/>
            <person name="Lind A.E."/>
            <person name="van Eijk R."/>
            <person name="Schleper C."/>
            <person name="Guy L."/>
            <person name="Ettema T.J."/>
        </authorList>
    </citation>
    <scope>NUCLEOTIDE SEQUENCE</scope>
</reference>
<feature type="transmembrane region" description="Helical" evidence="8">
    <location>
        <begin position="243"/>
        <end position="262"/>
    </location>
</feature>
<feature type="transmembrane region" description="Helical" evidence="8">
    <location>
        <begin position="365"/>
        <end position="388"/>
    </location>
</feature>
<dbReference type="EMBL" id="LAZR01000052">
    <property type="protein sequence ID" value="KKN98352.1"/>
    <property type="molecule type" value="Genomic_DNA"/>
</dbReference>
<evidence type="ECO:0000259" key="9">
    <source>
        <dbReference type="Pfam" id="PF18967"/>
    </source>
</evidence>
<evidence type="ECO:0000256" key="5">
    <source>
        <dbReference type="ARBA" id="ARBA00022989"/>
    </source>
</evidence>
<dbReference type="GO" id="GO:0005886">
    <property type="term" value="C:plasma membrane"/>
    <property type="evidence" value="ECO:0007669"/>
    <property type="project" value="UniProtKB-SubCell"/>
</dbReference>
<sequence length="406" mass="47279">MNKLIVNKVEKYIKNLLADQMNKNFLFHSQGYANKTITEVNKILDANSNQQVDANRVLTATWFLYAGYAEDYENHINGSLQLASNFLQENKVDQKDIDQIRSLISCPWQDESPENDEEAILKDVSCWFYASENFEEMLQLLRLELENFNKSVPDLDTWRLNYVEKLRIQHRFYTDYAKENWQEKKEENILSLISRLQKAEKTEKKEVLKARLKDESPQRAIQSLYRIELRNHIKLSDIADTKANILLSVNAIIISLLLANLIPKLDSPSNSYLIYPTVIFVLFSIASMIMSVLATRPKVDNTGVVENDIEKKDTNFLFFGNFHALELKDFKSKLREIIKSKESIYDSLSMDLYYLGKVLQEKYRLLRWTYTVFLVGIILSVIAFGFALKYYGMEDELLDAVTPLPK</sequence>
<evidence type="ECO:0000256" key="6">
    <source>
        <dbReference type="ARBA" id="ARBA00023118"/>
    </source>
</evidence>
<evidence type="ECO:0000256" key="1">
    <source>
        <dbReference type="ARBA" id="ARBA00004236"/>
    </source>
</evidence>
<dbReference type="GO" id="GO:0000166">
    <property type="term" value="F:nucleotide binding"/>
    <property type="evidence" value="ECO:0007669"/>
    <property type="project" value="UniProtKB-KW"/>
</dbReference>
<evidence type="ECO:0000256" key="4">
    <source>
        <dbReference type="ARBA" id="ARBA00022741"/>
    </source>
</evidence>
<gene>
    <name evidence="10" type="ORF">LCGC14_0148860</name>
</gene>
<keyword evidence="3 8" id="KW-0812">Transmembrane</keyword>
<feature type="transmembrane region" description="Helical" evidence="8">
    <location>
        <begin position="274"/>
        <end position="294"/>
    </location>
</feature>
<evidence type="ECO:0000256" key="3">
    <source>
        <dbReference type="ARBA" id="ARBA00022692"/>
    </source>
</evidence>
<evidence type="ECO:0000256" key="7">
    <source>
        <dbReference type="ARBA" id="ARBA00023136"/>
    </source>
</evidence>
<dbReference type="SUPFAM" id="SSF109604">
    <property type="entry name" value="HD-domain/PDEase-like"/>
    <property type="match status" value="1"/>
</dbReference>
<keyword evidence="6" id="KW-0051">Antiviral defense</keyword>